<reference evidence="2 3" key="1">
    <citation type="submission" date="2017-06" db="EMBL/GenBank/DDBJ databases">
        <title>Comparative genomic analysis of Ambrosia Fusariam Clade fungi.</title>
        <authorList>
            <person name="Stajich J.E."/>
            <person name="Carrillo J."/>
            <person name="Kijimoto T."/>
            <person name="Eskalen A."/>
            <person name="O'Donnell K."/>
            <person name="Kasson M."/>
        </authorList>
    </citation>
    <scope>NUCLEOTIDE SEQUENCE [LARGE SCALE GENOMIC DNA]</scope>
    <source>
        <strain evidence="2 3">NRRL62606</strain>
    </source>
</reference>
<sequence length="161" mass="18253">MAILSDLGSCSLGTLLTGGALIKTRRRTLSGRDRVRESRVKLFREKVIVANWPDGRSSGKRERERGRVVGEDRFQSRATNWQRKKTDHGPAGAARTDGDQVDGAGNEPLGGQKREREKKMKSEATQSRQWREWDCGRARIPFLSIAQWSSPSWAKNRLWCT</sequence>
<accession>A0A428RXI4</accession>
<dbReference type="AlphaFoldDB" id="A0A428RXI4"/>
<evidence type="ECO:0000256" key="1">
    <source>
        <dbReference type="SAM" id="MobiDB-lite"/>
    </source>
</evidence>
<feature type="region of interest" description="Disordered" evidence="1">
    <location>
        <begin position="53"/>
        <end position="130"/>
    </location>
</feature>
<dbReference type="Proteomes" id="UP000287972">
    <property type="component" value="Unassembled WGS sequence"/>
</dbReference>
<feature type="compositionally biased region" description="Basic and acidic residues" evidence="1">
    <location>
        <begin position="57"/>
        <end position="75"/>
    </location>
</feature>
<proteinExistence type="predicted"/>
<protein>
    <submittedName>
        <fullName evidence="2">Uncharacterized protein</fullName>
    </submittedName>
</protein>
<keyword evidence="3" id="KW-1185">Reference proteome</keyword>
<organism evidence="2 3">
    <name type="scientific">Fusarium floridanum</name>
    <dbReference type="NCBI Taxonomy" id="1325733"/>
    <lineage>
        <taxon>Eukaryota</taxon>
        <taxon>Fungi</taxon>
        <taxon>Dikarya</taxon>
        <taxon>Ascomycota</taxon>
        <taxon>Pezizomycotina</taxon>
        <taxon>Sordariomycetes</taxon>
        <taxon>Hypocreomycetidae</taxon>
        <taxon>Hypocreales</taxon>
        <taxon>Nectriaceae</taxon>
        <taxon>Fusarium</taxon>
        <taxon>Fusarium solani species complex</taxon>
    </lineage>
</organism>
<dbReference type="EMBL" id="NKCL01000104">
    <property type="protein sequence ID" value="RSL82254.1"/>
    <property type="molecule type" value="Genomic_DNA"/>
</dbReference>
<gene>
    <name evidence="2" type="ORF">CEP51_005293</name>
</gene>
<evidence type="ECO:0000313" key="2">
    <source>
        <dbReference type="EMBL" id="RSL82254.1"/>
    </source>
</evidence>
<comment type="caution">
    <text evidence="2">The sequence shown here is derived from an EMBL/GenBank/DDBJ whole genome shotgun (WGS) entry which is preliminary data.</text>
</comment>
<feature type="compositionally biased region" description="Basic and acidic residues" evidence="1">
    <location>
        <begin position="112"/>
        <end position="122"/>
    </location>
</feature>
<name>A0A428RXI4_9HYPO</name>
<evidence type="ECO:0000313" key="3">
    <source>
        <dbReference type="Proteomes" id="UP000287972"/>
    </source>
</evidence>